<name>A0ABR9W4J2_9BACT</name>
<keyword evidence="1" id="KW-0812">Transmembrane</keyword>
<dbReference type="EMBL" id="JACYGY010000001">
    <property type="protein sequence ID" value="MBE9460373.1"/>
    <property type="molecule type" value="Genomic_DNA"/>
</dbReference>
<reference evidence="3" key="1">
    <citation type="submission" date="2023-07" db="EMBL/GenBank/DDBJ databases">
        <title>Dyadobacter sp. nov 'subterranea' isolated from contaminted grondwater.</title>
        <authorList>
            <person name="Szabo I."/>
            <person name="Al-Omari J."/>
            <person name="Szerdahelyi S.G."/>
            <person name="Rado J."/>
        </authorList>
    </citation>
    <scope>NUCLEOTIDE SEQUENCE [LARGE SCALE GENOMIC DNA]</scope>
    <source>
        <strain evidence="3">UP-52</strain>
    </source>
</reference>
<comment type="caution">
    <text evidence="2">The sequence shown here is derived from an EMBL/GenBank/DDBJ whole genome shotgun (WGS) entry which is preliminary data.</text>
</comment>
<accession>A0ABR9W4J2</accession>
<evidence type="ECO:0000313" key="3">
    <source>
        <dbReference type="Proteomes" id="UP000634134"/>
    </source>
</evidence>
<protein>
    <submittedName>
        <fullName evidence="2">Uncharacterized protein</fullName>
    </submittedName>
</protein>
<feature type="transmembrane region" description="Helical" evidence="1">
    <location>
        <begin position="76"/>
        <end position="97"/>
    </location>
</feature>
<evidence type="ECO:0000256" key="1">
    <source>
        <dbReference type="SAM" id="Phobius"/>
    </source>
</evidence>
<dbReference type="RefSeq" id="WP_194118713.1">
    <property type="nucleotide sequence ID" value="NZ_JACYGY010000001.1"/>
</dbReference>
<evidence type="ECO:0000313" key="2">
    <source>
        <dbReference type="EMBL" id="MBE9460373.1"/>
    </source>
</evidence>
<sequence>MKQVPFKLEISFPWPFSSGKGFLDPQVYGGNITLDIADELLCILMITGLFIVAFSRQKVEDERIAQIRLEALQWGVYANYLTLILCILLIYGGSFLLVLSYNMFTPLIIFIARFYWLLYIEPAIEAKKERSLS</sequence>
<gene>
    <name evidence="2" type="ORF">IEE83_00620</name>
</gene>
<proteinExistence type="predicted"/>
<keyword evidence="1" id="KW-0472">Membrane</keyword>
<dbReference type="Proteomes" id="UP000634134">
    <property type="component" value="Unassembled WGS sequence"/>
</dbReference>
<organism evidence="2 3">
    <name type="scientific">Dyadobacter subterraneus</name>
    <dbReference type="NCBI Taxonomy" id="2773304"/>
    <lineage>
        <taxon>Bacteria</taxon>
        <taxon>Pseudomonadati</taxon>
        <taxon>Bacteroidota</taxon>
        <taxon>Cytophagia</taxon>
        <taxon>Cytophagales</taxon>
        <taxon>Spirosomataceae</taxon>
        <taxon>Dyadobacter</taxon>
    </lineage>
</organism>
<keyword evidence="1" id="KW-1133">Transmembrane helix</keyword>
<feature type="transmembrane region" description="Helical" evidence="1">
    <location>
        <begin position="103"/>
        <end position="120"/>
    </location>
</feature>
<feature type="transmembrane region" description="Helical" evidence="1">
    <location>
        <begin position="36"/>
        <end position="55"/>
    </location>
</feature>
<keyword evidence="3" id="KW-1185">Reference proteome</keyword>